<dbReference type="Proteomes" id="UP001595990">
    <property type="component" value="Unassembled WGS sequence"/>
</dbReference>
<keyword evidence="2" id="KW-1133">Transmembrane helix</keyword>
<keyword evidence="2" id="KW-0812">Transmembrane</keyword>
<proteinExistence type="predicted"/>
<evidence type="ECO:0000313" key="4">
    <source>
        <dbReference type="Proteomes" id="UP001595990"/>
    </source>
</evidence>
<dbReference type="EMBL" id="JBHSFS010000018">
    <property type="protein sequence ID" value="MFC4517217.1"/>
    <property type="molecule type" value="Genomic_DNA"/>
</dbReference>
<dbReference type="InterPro" id="IPR016410">
    <property type="entry name" value="Phage_imm"/>
</dbReference>
<sequence>MFSRIGPFEALVLGVAIVALYLAPSVIAFRRGHPGRLLVLTINLVLGSTLIGWAIALYLATRPAPPRTTVGPRPCDGPCDSRLERPRGPPGR</sequence>
<name>A0ABV9BSX8_9ACTN</name>
<organism evidence="3 4">
    <name type="scientific">Streptomyces ehimensis</name>
    <dbReference type="NCBI Taxonomy" id="68195"/>
    <lineage>
        <taxon>Bacteria</taxon>
        <taxon>Bacillati</taxon>
        <taxon>Actinomycetota</taxon>
        <taxon>Actinomycetes</taxon>
        <taxon>Kitasatosporales</taxon>
        <taxon>Streptomycetaceae</taxon>
        <taxon>Streptomyces</taxon>
    </lineage>
</organism>
<reference evidence="4" key="1">
    <citation type="journal article" date="2019" name="Int. J. Syst. Evol. Microbiol.">
        <title>The Global Catalogue of Microorganisms (GCM) 10K type strain sequencing project: providing services to taxonomists for standard genome sequencing and annotation.</title>
        <authorList>
            <consortium name="The Broad Institute Genomics Platform"/>
            <consortium name="The Broad Institute Genome Sequencing Center for Infectious Disease"/>
            <person name="Wu L."/>
            <person name="Ma J."/>
        </authorList>
    </citation>
    <scope>NUCLEOTIDE SEQUENCE [LARGE SCALE GENOMIC DNA]</scope>
    <source>
        <strain evidence="4">CECT 8064</strain>
    </source>
</reference>
<evidence type="ECO:0000256" key="2">
    <source>
        <dbReference type="SAM" id="Phobius"/>
    </source>
</evidence>
<accession>A0ABV9BSX8</accession>
<feature type="transmembrane region" description="Helical" evidence="2">
    <location>
        <begin position="38"/>
        <end position="60"/>
    </location>
</feature>
<feature type="region of interest" description="Disordered" evidence="1">
    <location>
        <begin position="64"/>
        <end position="92"/>
    </location>
</feature>
<dbReference type="RefSeq" id="WP_417923932.1">
    <property type="nucleotide sequence ID" value="NZ_JBHSFS010000018.1"/>
</dbReference>
<protein>
    <submittedName>
        <fullName evidence="3">Superinfection immunity protein</fullName>
    </submittedName>
</protein>
<keyword evidence="2" id="KW-0472">Membrane</keyword>
<dbReference type="Pfam" id="PF14373">
    <property type="entry name" value="Imm_superinfect"/>
    <property type="match status" value="1"/>
</dbReference>
<feature type="compositionally biased region" description="Basic and acidic residues" evidence="1">
    <location>
        <begin position="79"/>
        <end position="92"/>
    </location>
</feature>
<keyword evidence="4" id="KW-1185">Reference proteome</keyword>
<gene>
    <name evidence="3" type="ORF">ACFPEN_30390</name>
</gene>
<comment type="caution">
    <text evidence="3">The sequence shown here is derived from an EMBL/GenBank/DDBJ whole genome shotgun (WGS) entry which is preliminary data.</text>
</comment>
<evidence type="ECO:0000256" key="1">
    <source>
        <dbReference type="SAM" id="MobiDB-lite"/>
    </source>
</evidence>
<evidence type="ECO:0000313" key="3">
    <source>
        <dbReference type="EMBL" id="MFC4517217.1"/>
    </source>
</evidence>